<dbReference type="Pfam" id="PF00069">
    <property type="entry name" value="Pkinase"/>
    <property type="match status" value="1"/>
</dbReference>
<dbReference type="EMBL" id="BGZK01001804">
    <property type="protein sequence ID" value="GBP86631.1"/>
    <property type="molecule type" value="Genomic_DNA"/>
</dbReference>
<comment type="caution">
    <text evidence="10">The sequence shown here is derived from an EMBL/GenBank/DDBJ whole genome shotgun (WGS) entry which is preliminary data.</text>
</comment>
<gene>
    <name evidence="10" type="ORF">EVAR_85764_1</name>
</gene>
<evidence type="ECO:0000313" key="11">
    <source>
        <dbReference type="Proteomes" id="UP000299102"/>
    </source>
</evidence>
<dbReference type="InterPro" id="IPR000961">
    <property type="entry name" value="AGC-kinase_C"/>
</dbReference>
<dbReference type="SMART" id="SM00133">
    <property type="entry name" value="S_TK_X"/>
    <property type="match status" value="1"/>
</dbReference>
<evidence type="ECO:0000256" key="5">
    <source>
        <dbReference type="ARBA" id="ARBA00022777"/>
    </source>
</evidence>
<dbReference type="AlphaFoldDB" id="A0A4C1ZCX6"/>
<dbReference type="Proteomes" id="UP000299102">
    <property type="component" value="Unassembled WGS sequence"/>
</dbReference>
<evidence type="ECO:0000256" key="3">
    <source>
        <dbReference type="ARBA" id="ARBA00022679"/>
    </source>
</evidence>
<dbReference type="PANTHER" id="PTHR24351">
    <property type="entry name" value="RIBOSOMAL PROTEIN S6 KINASE"/>
    <property type="match status" value="1"/>
</dbReference>
<dbReference type="Gene3D" id="1.10.510.10">
    <property type="entry name" value="Transferase(Phosphotransferase) domain 1"/>
    <property type="match status" value="1"/>
</dbReference>
<dbReference type="PROSITE" id="PS00108">
    <property type="entry name" value="PROTEIN_KINASE_ST"/>
    <property type="match status" value="1"/>
</dbReference>
<dbReference type="FunFam" id="3.30.200.20:FF:000058">
    <property type="entry name" value="Putative serine/threonine-protein kinase N2"/>
    <property type="match status" value="1"/>
</dbReference>
<dbReference type="PROSITE" id="PS50011">
    <property type="entry name" value="PROTEIN_KINASE_DOM"/>
    <property type="match status" value="1"/>
</dbReference>
<feature type="domain" description="Protein kinase" evidence="8">
    <location>
        <begin position="343"/>
        <end position="602"/>
    </location>
</feature>
<keyword evidence="5" id="KW-0418">Kinase</keyword>
<evidence type="ECO:0000259" key="9">
    <source>
        <dbReference type="PROSITE" id="PS51285"/>
    </source>
</evidence>
<reference evidence="10 11" key="1">
    <citation type="journal article" date="2019" name="Commun. Biol.">
        <title>The bagworm genome reveals a unique fibroin gene that provides high tensile strength.</title>
        <authorList>
            <person name="Kono N."/>
            <person name="Nakamura H."/>
            <person name="Ohtoshi R."/>
            <person name="Tomita M."/>
            <person name="Numata K."/>
            <person name="Arakawa K."/>
        </authorList>
    </citation>
    <scope>NUCLEOTIDE SEQUENCE [LARGE SCALE GENOMIC DNA]</scope>
</reference>
<accession>A0A4C1ZCX6</accession>
<protein>
    <recommendedName>
        <fullName evidence="12">Serine/threonine-protein kinase N</fullName>
    </recommendedName>
</protein>
<sequence length="670" mass="75443">MVKLADINLRVALELPVESAAFAELANELRSAGSSPGYDLLEDVPSGAVRSKPVSLILSLFVKGVTIKFSIKLDKSRELEIGIHWKDWRGLCAVKFLRLEEFIDDIRHGMALELEPQGLLFAEIKFLNPIVSRKPKLQRQKKIFKQQGKNIPRPSYGVIPAVVLGRLIKHSSPSIQNIQNAHITSSQILNYDTTSINNKDENPDITLGGMAGVRPLDLPSTPCTTPSSIIPSKPTLPIQPPPNVSTMRMEKELQEAFAFLEDSYMRDNYVTKEPQTPSCDTPLVEYPPSPSPKLISGFSSTEDIVEITSTMRISSSRSSSVVDTFGKETEPKRQFIEMNMDCFRLLSVLGRGHFGKVILAQYKPTNEYFAIKALKKGDIIARDEVDSLLSEKRIFEVANSIRHPFLVNLFACFQTEQHVCFVMEYAAGGDLMMHIHADAFSEPRAVFYAACVVLGLQYLHENNIIYRDLKLDNLLLDTEGYVKIADFGLCKEGMGWGDRTGTFCGTPEFLAPEVLTETSYTRAVDWWGLGVLIFEMLAGESPFPGEDEGEVFDSIVNDEVRYPRTLSLEAIALMRRLLRKNPERRLGSSERDAEDVKKQAFFRNIDWEQLLLRKVKPPFVPTIAHLEDVSNFDSEFTSETAVLTPPKEPRPLTAMDHKLFEDFTYMADWC</sequence>
<name>A0A4C1ZCX6_EUMVA</name>
<dbReference type="InterPro" id="IPR008271">
    <property type="entry name" value="Ser/Thr_kinase_AS"/>
</dbReference>
<feature type="domain" description="AGC-kinase C-terminal" evidence="9">
    <location>
        <begin position="603"/>
        <end position="670"/>
    </location>
</feature>
<dbReference type="GO" id="GO:0005524">
    <property type="term" value="F:ATP binding"/>
    <property type="evidence" value="ECO:0007669"/>
    <property type="project" value="UniProtKB-UniRule"/>
</dbReference>
<keyword evidence="6 7" id="KW-0067">ATP-binding</keyword>
<proteinExistence type="predicted"/>
<dbReference type="GO" id="GO:0004674">
    <property type="term" value="F:protein serine/threonine kinase activity"/>
    <property type="evidence" value="ECO:0007669"/>
    <property type="project" value="UniProtKB-KW"/>
</dbReference>
<evidence type="ECO:0000259" key="8">
    <source>
        <dbReference type="PROSITE" id="PS50011"/>
    </source>
</evidence>
<keyword evidence="11" id="KW-1185">Reference proteome</keyword>
<dbReference type="PROSITE" id="PS51285">
    <property type="entry name" value="AGC_KINASE_CTER"/>
    <property type="match status" value="1"/>
</dbReference>
<dbReference type="OrthoDB" id="63267at2759"/>
<dbReference type="PROSITE" id="PS00107">
    <property type="entry name" value="PROTEIN_KINASE_ATP"/>
    <property type="match status" value="1"/>
</dbReference>
<dbReference type="InterPro" id="IPR017892">
    <property type="entry name" value="Pkinase_C"/>
</dbReference>
<dbReference type="SMART" id="SM00220">
    <property type="entry name" value="S_TKc"/>
    <property type="match status" value="1"/>
</dbReference>
<evidence type="ECO:0000256" key="1">
    <source>
        <dbReference type="ARBA" id="ARBA00022527"/>
    </source>
</evidence>
<evidence type="ECO:0000256" key="7">
    <source>
        <dbReference type="PROSITE-ProRule" id="PRU10141"/>
    </source>
</evidence>
<keyword evidence="3" id="KW-0808">Transferase</keyword>
<dbReference type="InterPro" id="IPR011009">
    <property type="entry name" value="Kinase-like_dom_sf"/>
</dbReference>
<keyword evidence="1" id="KW-0723">Serine/threonine-protein kinase</keyword>
<dbReference type="Gene3D" id="3.30.200.20">
    <property type="entry name" value="Phosphorylase Kinase, domain 1"/>
    <property type="match status" value="1"/>
</dbReference>
<feature type="binding site" evidence="7">
    <location>
        <position position="372"/>
    </location>
    <ligand>
        <name>ATP</name>
        <dbReference type="ChEBI" id="CHEBI:30616"/>
    </ligand>
</feature>
<evidence type="ECO:0000256" key="6">
    <source>
        <dbReference type="ARBA" id="ARBA00022840"/>
    </source>
</evidence>
<evidence type="ECO:0008006" key="12">
    <source>
        <dbReference type="Google" id="ProtNLM"/>
    </source>
</evidence>
<dbReference type="CDD" id="cd05589">
    <property type="entry name" value="STKc_PKN"/>
    <property type="match status" value="1"/>
</dbReference>
<evidence type="ECO:0000256" key="2">
    <source>
        <dbReference type="ARBA" id="ARBA00022553"/>
    </source>
</evidence>
<dbReference type="FunFam" id="1.10.510.10:FF:000038">
    <property type="entry name" value="serine/threonine-protein kinase N2 isoform X1"/>
    <property type="match status" value="1"/>
</dbReference>
<keyword evidence="2" id="KW-0597">Phosphoprotein</keyword>
<organism evidence="10 11">
    <name type="scientific">Eumeta variegata</name>
    <name type="common">Bagworm moth</name>
    <name type="synonym">Eumeta japonica</name>
    <dbReference type="NCBI Taxonomy" id="151549"/>
    <lineage>
        <taxon>Eukaryota</taxon>
        <taxon>Metazoa</taxon>
        <taxon>Ecdysozoa</taxon>
        <taxon>Arthropoda</taxon>
        <taxon>Hexapoda</taxon>
        <taxon>Insecta</taxon>
        <taxon>Pterygota</taxon>
        <taxon>Neoptera</taxon>
        <taxon>Endopterygota</taxon>
        <taxon>Lepidoptera</taxon>
        <taxon>Glossata</taxon>
        <taxon>Ditrysia</taxon>
        <taxon>Tineoidea</taxon>
        <taxon>Psychidae</taxon>
        <taxon>Oiketicinae</taxon>
        <taxon>Eumeta</taxon>
    </lineage>
</organism>
<dbReference type="Pfam" id="PF00433">
    <property type="entry name" value="Pkinase_C"/>
    <property type="match status" value="1"/>
</dbReference>
<dbReference type="InterPro" id="IPR017441">
    <property type="entry name" value="Protein_kinase_ATP_BS"/>
</dbReference>
<dbReference type="SUPFAM" id="SSF56112">
    <property type="entry name" value="Protein kinase-like (PK-like)"/>
    <property type="match status" value="1"/>
</dbReference>
<evidence type="ECO:0000256" key="4">
    <source>
        <dbReference type="ARBA" id="ARBA00022741"/>
    </source>
</evidence>
<evidence type="ECO:0000313" key="10">
    <source>
        <dbReference type="EMBL" id="GBP86631.1"/>
    </source>
</evidence>
<dbReference type="STRING" id="151549.A0A4C1ZCX6"/>
<dbReference type="InterPro" id="IPR000719">
    <property type="entry name" value="Prot_kinase_dom"/>
</dbReference>
<keyword evidence="4 7" id="KW-0547">Nucleotide-binding</keyword>